<dbReference type="Proteomes" id="UP000054564">
    <property type="component" value="Unassembled WGS sequence"/>
</dbReference>
<dbReference type="AlphaFoldDB" id="A0A0L0VIT9"/>
<evidence type="ECO:0000313" key="2">
    <source>
        <dbReference type="EMBL" id="KNE99207.1"/>
    </source>
</evidence>
<dbReference type="STRING" id="1165861.A0A0L0VIT9"/>
<dbReference type="OrthoDB" id="1714508at2759"/>
<dbReference type="EMBL" id="AJIL01000048">
    <property type="protein sequence ID" value="KNE99207.1"/>
    <property type="molecule type" value="Genomic_DNA"/>
</dbReference>
<evidence type="ECO:0008006" key="4">
    <source>
        <dbReference type="Google" id="ProtNLM"/>
    </source>
</evidence>
<dbReference type="GO" id="GO:0006355">
    <property type="term" value="P:regulation of DNA-templated transcription"/>
    <property type="evidence" value="ECO:0007669"/>
    <property type="project" value="InterPro"/>
</dbReference>
<sequence length="148" mass="17262">MTEQEQPPLPDLDPDLIKKIDRFKSLQEQGIYFNDNLIASKSYRNPNIHPKLVEFLNVNQNSTNFDLKYWNPLGFPKDAYSDSIRLAQQDLADQKEKQRTSSVNNNKRSFIEFESQRNTSSSVNKSSSSSFKRDRDRPSDRERDSTAR</sequence>
<gene>
    <name evidence="2" type="ORF">PSTG_07514</name>
</gene>
<feature type="non-terminal residue" evidence="2">
    <location>
        <position position="1"/>
    </location>
</feature>
<accession>A0A0L0VIT9</accession>
<organism evidence="2 3">
    <name type="scientific">Puccinia striiformis f. sp. tritici PST-78</name>
    <dbReference type="NCBI Taxonomy" id="1165861"/>
    <lineage>
        <taxon>Eukaryota</taxon>
        <taxon>Fungi</taxon>
        <taxon>Dikarya</taxon>
        <taxon>Basidiomycota</taxon>
        <taxon>Pucciniomycotina</taxon>
        <taxon>Pucciniomycetes</taxon>
        <taxon>Pucciniales</taxon>
        <taxon>Pucciniaceae</taxon>
        <taxon>Puccinia</taxon>
    </lineage>
</organism>
<reference evidence="3" key="1">
    <citation type="submission" date="2014-03" db="EMBL/GenBank/DDBJ databases">
        <title>The Genome Sequence of Puccinia striiformis f. sp. tritici PST-78.</title>
        <authorList>
            <consortium name="The Broad Institute Genome Sequencing Platform"/>
            <person name="Cuomo C."/>
            <person name="Hulbert S."/>
            <person name="Chen X."/>
            <person name="Walker B."/>
            <person name="Young S.K."/>
            <person name="Zeng Q."/>
            <person name="Gargeya S."/>
            <person name="Fitzgerald M."/>
            <person name="Haas B."/>
            <person name="Abouelleil A."/>
            <person name="Alvarado L."/>
            <person name="Arachchi H.M."/>
            <person name="Berlin A.M."/>
            <person name="Chapman S.B."/>
            <person name="Goldberg J."/>
            <person name="Griggs A."/>
            <person name="Gujja S."/>
            <person name="Hansen M."/>
            <person name="Howarth C."/>
            <person name="Imamovic A."/>
            <person name="Larimer J."/>
            <person name="McCowan C."/>
            <person name="Montmayeur A."/>
            <person name="Murphy C."/>
            <person name="Neiman D."/>
            <person name="Pearson M."/>
            <person name="Priest M."/>
            <person name="Roberts A."/>
            <person name="Saif S."/>
            <person name="Shea T."/>
            <person name="Sisk P."/>
            <person name="Sykes S."/>
            <person name="Wortman J."/>
            <person name="Nusbaum C."/>
            <person name="Birren B."/>
        </authorList>
    </citation>
    <scope>NUCLEOTIDE SEQUENCE [LARGE SCALE GENOMIC DNA]</scope>
    <source>
        <strain evidence="3">race PST-78</strain>
    </source>
</reference>
<dbReference type="GO" id="GO:0005634">
    <property type="term" value="C:nucleus"/>
    <property type="evidence" value="ECO:0007669"/>
    <property type="project" value="TreeGrafter"/>
</dbReference>
<protein>
    <recommendedName>
        <fullName evidence="4">HCNGP-like protein</fullName>
    </recommendedName>
</protein>
<feature type="region of interest" description="Disordered" evidence="1">
    <location>
        <begin position="90"/>
        <end position="148"/>
    </location>
</feature>
<keyword evidence="3" id="KW-1185">Reference proteome</keyword>
<dbReference type="InterPro" id="IPR012479">
    <property type="entry name" value="SAP30BP"/>
</dbReference>
<comment type="caution">
    <text evidence="2">The sequence shown here is derived from an EMBL/GenBank/DDBJ whole genome shotgun (WGS) entry which is preliminary data.</text>
</comment>
<name>A0A0L0VIT9_9BASI</name>
<dbReference type="Pfam" id="PF07818">
    <property type="entry name" value="HCNGP"/>
    <property type="match status" value="1"/>
</dbReference>
<dbReference type="PANTHER" id="PTHR13464:SF0">
    <property type="entry name" value="SAP30-BINDING PROTEIN"/>
    <property type="match status" value="1"/>
</dbReference>
<evidence type="ECO:0000313" key="3">
    <source>
        <dbReference type="Proteomes" id="UP000054564"/>
    </source>
</evidence>
<feature type="compositionally biased region" description="Low complexity" evidence="1">
    <location>
        <begin position="116"/>
        <end position="130"/>
    </location>
</feature>
<feature type="compositionally biased region" description="Basic and acidic residues" evidence="1">
    <location>
        <begin position="131"/>
        <end position="148"/>
    </location>
</feature>
<evidence type="ECO:0000256" key="1">
    <source>
        <dbReference type="SAM" id="MobiDB-lite"/>
    </source>
</evidence>
<proteinExistence type="predicted"/>
<dbReference type="PANTHER" id="PTHR13464">
    <property type="entry name" value="TRANSCRIPTIONAL REGULATOR PROTEIN HCNGP"/>
    <property type="match status" value="1"/>
</dbReference>